<dbReference type="Proteomes" id="UP001162483">
    <property type="component" value="Unassembled WGS sequence"/>
</dbReference>
<evidence type="ECO:0000256" key="1">
    <source>
        <dbReference type="SAM" id="MobiDB-lite"/>
    </source>
</evidence>
<sequence>MDGMTDPDPSGMDGRLLGVSERGTGGASGEWSGSQARFRGSGQRGTGGSGRGMVRNEPGSEQERVSVIRTGRVWQQG</sequence>
<accession>A0ABN9HLT7</accession>
<dbReference type="EMBL" id="CATNWA010021213">
    <property type="protein sequence ID" value="CAI9621818.1"/>
    <property type="molecule type" value="Genomic_DNA"/>
</dbReference>
<evidence type="ECO:0000313" key="3">
    <source>
        <dbReference type="Proteomes" id="UP001162483"/>
    </source>
</evidence>
<keyword evidence="3" id="KW-1185">Reference proteome</keyword>
<feature type="region of interest" description="Disordered" evidence="1">
    <location>
        <begin position="1"/>
        <end position="77"/>
    </location>
</feature>
<organism evidence="2 3">
    <name type="scientific">Staurois parvus</name>
    <dbReference type="NCBI Taxonomy" id="386267"/>
    <lineage>
        <taxon>Eukaryota</taxon>
        <taxon>Metazoa</taxon>
        <taxon>Chordata</taxon>
        <taxon>Craniata</taxon>
        <taxon>Vertebrata</taxon>
        <taxon>Euteleostomi</taxon>
        <taxon>Amphibia</taxon>
        <taxon>Batrachia</taxon>
        <taxon>Anura</taxon>
        <taxon>Neobatrachia</taxon>
        <taxon>Ranoidea</taxon>
        <taxon>Ranidae</taxon>
        <taxon>Staurois</taxon>
    </lineage>
</organism>
<gene>
    <name evidence="2" type="ORF">SPARVUS_LOCUS16193375</name>
</gene>
<comment type="caution">
    <text evidence="2">The sequence shown here is derived from an EMBL/GenBank/DDBJ whole genome shotgun (WGS) entry which is preliminary data.</text>
</comment>
<feature type="compositionally biased region" description="Gly residues" evidence="1">
    <location>
        <begin position="42"/>
        <end position="51"/>
    </location>
</feature>
<feature type="non-terminal residue" evidence="2">
    <location>
        <position position="77"/>
    </location>
</feature>
<protein>
    <submittedName>
        <fullName evidence="2">Uncharacterized protein</fullName>
    </submittedName>
</protein>
<evidence type="ECO:0000313" key="2">
    <source>
        <dbReference type="EMBL" id="CAI9621818.1"/>
    </source>
</evidence>
<reference evidence="2" key="1">
    <citation type="submission" date="2023-05" db="EMBL/GenBank/DDBJ databases">
        <authorList>
            <person name="Stuckert A."/>
        </authorList>
    </citation>
    <scope>NUCLEOTIDE SEQUENCE</scope>
</reference>
<name>A0ABN9HLT7_9NEOB</name>
<proteinExistence type="predicted"/>